<reference evidence="2" key="1">
    <citation type="submission" date="2014-07" db="EMBL/GenBank/DDBJ databases">
        <title>Methanogenic archaea and the global carbon cycle.</title>
        <authorList>
            <person name="Henriksen J.R."/>
            <person name="Luke J."/>
            <person name="Reinhart S."/>
            <person name="Benedict M.N."/>
            <person name="Youngblut N.D."/>
            <person name="Metcalf M.E."/>
            <person name="Whitaker R.J."/>
            <person name="Metcalf W.W."/>
        </authorList>
    </citation>
    <scope>NUCLEOTIDE SEQUENCE [LARGE SCALE GENOMIC DNA]</scope>
    <source>
        <strain evidence="2">3</strain>
    </source>
</reference>
<feature type="domain" description="Polyphosphate kinase-2-related" evidence="1">
    <location>
        <begin position="13"/>
        <end position="238"/>
    </location>
</feature>
<evidence type="ECO:0000313" key="3">
    <source>
        <dbReference type="Proteomes" id="UP000033066"/>
    </source>
</evidence>
<dbReference type="GO" id="GO:0043751">
    <property type="term" value="F:polyphosphate:AMP phosphotransferase activity"/>
    <property type="evidence" value="ECO:0007669"/>
    <property type="project" value="InterPro"/>
</dbReference>
<dbReference type="GeneID" id="24788140"/>
<proteinExistence type="predicted"/>
<gene>
    <name evidence="2" type="ORF">MSBR3_0657</name>
</gene>
<dbReference type="RefSeq" id="WP_048106517.1">
    <property type="nucleotide sequence ID" value="NZ_CP009517.1"/>
</dbReference>
<dbReference type="OrthoDB" id="9408at2157"/>
<dbReference type="STRING" id="1434107.MSBR3_0657"/>
<dbReference type="AlphaFoldDB" id="A0A0E3WUY4"/>
<dbReference type="SUPFAM" id="SSF52540">
    <property type="entry name" value="P-loop containing nucleoside triphosphate hydrolases"/>
    <property type="match status" value="2"/>
</dbReference>
<dbReference type="PANTHER" id="PTHR34383:SF3">
    <property type="entry name" value="POLYPHOSPHATE:AMP PHOSPHOTRANSFERASE"/>
    <property type="match status" value="1"/>
</dbReference>
<dbReference type="KEGG" id="mbak:MSBR3_0657"/>
<dbReference type="PANTHER" id="PTHR34383">
    <property type="entry name" value="POLYPHOSPHATE:AMP PHOSPHOTRANSFERASE-RELATED"/>
    <property type="match status" value="1"/>
</dbReference>
<sequence>MLEKIDLSKTIEIDEYKKNYKILKAKLGELQRKAWELKIPVILVFEGWHISGMAEDINRFILSLDPRGYDFHTLTRPCYEELLKPFIARFWTRVPVRGKSAIFDRSWYSRAMIECLGEEISEEKLQKYLEEINYFERQLADDKYLIIKIFLHISEKEHKERFKSLKKYDIPIFDEYEDEEKQDLDFIHKYNEYLPFIENILEKTDMPYAPWTIVEANDRNFATLKIMMTVIHAIEASIEQTTRIPAEQTLKYLDMEISEVSQFNNSILEKIDLSKKMDADEYKKSKKLCQQKLADLQYELFEKKRPLIVIFEGWDAAGKGGNIYRLVENLNPRLYRVVPVGSPNDIEKAHHYLWRFCESIPKAGHITIFDRSWYGRVLVERVEGFCSEEEWKRAYREINEFEETLTQAGAIVVKFWLHIDKETQLERFNSRQLDPEKKWKITAEDWRNRDKWKDYETAADEMLRKTSTINAQWIIVESNDKRYSRIKVLKSATEALEKNLKN</sequence>
<organism evidence="2 3">
    <name type="scientific">Methanosarcina barkeri 3</name>
    <dbReference type="NCBI Taxonomy" id="1434107"/>
    <lineage>
        <taxon>Archaea</taxon>
        <taxon>Methanobacteriati</taxon>
        <taxon>Methanobacteriota</taxon>
        <taxon>Stenosarchaea group</taxon>
        <taxon>Methanomicrobia</taxon>
        <taxon>Methanosarcinales</taxon>
        <taxon>Methanosarcinaceae</taxon>
        <taxon>Methanosarcina</taxon>
    </lineage>
</organism>
<dbReference type="InterPro" id="IPR022489">
    <property type="entry name" value="PolyP_AMP_Tfrase"/>
</dbReference>
<dbReference type="Proteomes" id="UP000033066">
    <property type="component" value="Chromosome"/>
</dbReference>
<dbReference type="Pfam" id="PF03976">
    <property type="entry name" value="PPK2"/>
    <property type="match status" value="2"/>
</dbReference>
<dbReference type="EMBL" id="CP009517">
    <property type="protein sequence ID" value="AKB81235.1"/>
    <property type="molecule type" value="Genomic_DNA"/>
</dbReference>
<dbReference type="InterPro" id="IPR027417">
    <property type="entry name" value="P-loop_NTPase"/>
</dbReference>
<evidence type="ECO:0000259" key="1">
    <source>
        <dbReference type="Pfam" id="PF03976"/>
    </source>
</evidence>
<dbReference type="HOGENOM" id="CLU_033786_2_1_2"/>
<dbReference type="Gene3D" id="3.40.50.300">
    <property type="entry name" value="P-loop containing nucleotide triphosphate hydrolases"/>
    <property type="match status" value="2"/>
</dbReference>
<feature type="domain" description="Polyphosphate kinase-2-related" evidence="1">
    <location>
        <begin position="277"/>
        <end position="500"/>
    </location>
</feature>
<keyword evidence="3" id="KW-1185">Reference proteome</keyword>
<evidence type="ECO:0000313" key="2">
    <source>
        <dbReference type="EMBL" id="AKB81235.1"/>
    </source>
</evidence>
<protein>
    <recommendedName>
        <fullName evidence="1">Polyphosphate kinase-2-related domain-containing protein</fullName>
    </recommendedName>
</protein>
<dbReference type="InterPro" id="IPR022488">
    <property type="entry name" value="PPK2-related"/>
</dbReference>
<dbReference type="PATRIC" id="fig|1434107.4.peg.877"/>
<accession>A0A0E3WUY4</accession>
<dbReference type="NCBIfam" id="TIGR03708">
    <property type="entry name" value="poly_P_AMP_trns"/>
    <property type="match status" value="1"/>
</dbReference>
<name>A0A0E3WUY4_METBA</name>
<dbReference type="GO" id="GO:0006797">
    <property type="term" value="P:polyphosphate metabolic process"/>
    <property type="evidence" value="ECO:0007669"/>
    <property type="project" value="InterPro"/>
</dbReference>